<feature type="transmembrane region" description="Helical" evidence="8">
    <location>
        <begin position="197"/>
        <end position="216"/>
    </location>
</feature>
<dbReference type="GO" id="GO:0005886">
    <property type="term" value="C:plasma membrane"/>
    <property type="evidence" value="ECO:0007669"/>
    <property type="project" value="UniProtKB-SubCell"/>
</dbReference>
<dbReference type="AlphaFoldDB" id="A0A4Q7ZHH9"/>
<evidence type="ECO:0000256" key="3">
    <source>
        <dbReference type="ARBA" id="ARBA00022679"/>
    </source>
</evidence>
<accession>A0A4Q7ZHH9</accession>
<comment type="caution">
    <text evidence="9">The sequence shown here is derived from an EMBL/GenBank/DDBJ whole genome shotgun (WGS) entry which is preliminary data.</text>
</comment>
<dbReference type="OrthoDB" id="9776737at2"/>
<dbReference type="InterPro" id="IPR018584">
    <property type="entry name" value="GT87"/>
</dbReference>
<feature type="transmembrane region" description="Helical" evidence="8">
    <location>
        <begin position="332"/>
        <end position="352"/>
    </location>
</feature>
<dbReference type="RefSeq" id="WP_130508707.1">
    <property type="nucleotide sequence ID" value="NZ_SHKY01000001.1"/>
</dbReference>
<feature type="transmembrane region" description="Helical" evidence="8">
    <location>
        <begin position="288"/>
        <end position="306"/>
    </location>
</feature>
<feature type="transmembrane region" description="Helical" evidence="8">
    <location>
        <begin position="12"/>
        <end position="33"/>
    </location>
</feature>
<evidence type="ECO:0000313" key="10">
    <source>
        <dbReference type="Proteomes" id="UP000292564"/>
    </source>
</evidence>
<evidence type="ECO:0000256" key="4">
    <source>
        <dbReference type="ARBA" id="ARBA00022692"/>
    </source>
</evidence>
<dbReference type="GO" id="GO:0016758">
    <property type="term" value="F:hexosyltransferase activity"/>
    <property type="evidence" value="ECO:0007669"/>
    <property type="project" value="InterPro"/>
</dbReference>
<keyword evidence="6 8" id="KW-0472">Membrane</keyword>
<evidence type="ECO:0000256" key="5">
    <source>
        <dbReference type="ARBA" id="ARBA00022989"/>
    </source>
</evidence>
<feature type="transmembrane region" description="Helical" evidence="8">
    <location>
        <begin position="116"/>
        <end position="132"/>
    </location>
</feature>
<keyword evidence="10" id="KW-1185">Reference proteome</keyword>
<comment type="subcellular location">
    <subcellularLocation>
        <location evidence="1">Cell membrane</location>
        <topology evidence="1">Multi-pass membrane protein</topology>
    </subcellularLocation>
</comment>
<dbReference type="Pfam" id="PF09594">
    <property type="entry name" value="GT87"/>
    <property type="match status" value="1"/>
</dbReference>
<dbReference type="EMBL" id="SHKY01000001">
    <property type="protein sequence ID" value="RZU49673.1"/>
    <property type="molecule type" value="Genomic_DNA"/>
</dbReference>
<feature type="transmembrane region" description="Helical" evidence="8">
    <location>
        <begin position="259"/>
        <end position="281"/>
    </location>
</feature>
<feature type="transmembrane region" description="Helical" evidence="8">
    <location>
        <begin position="364"/>
        <end position="384"/>
    </location>
</feature>
<evidence type="ECO:0000256" key="8">
    <source>
        <dbReference type="SAM" id="Phobius"/>
    </source>
</evidence>
<dbReference type="Proteomes" id="UP000292564">
    <property type="component" value="Unassembled WGS sequence"/>
</dbReference>
<keyword evidence="5 8" id="KW-1133">Transmembrane helix</keyword>
<feature type="transmembrane region" description="Helical" evidence="8">
    <location>
        <begin position="165"/>
        <end position="191"/>
    </location>
</feature>
<comment type="similarity">
    <text evidence="7">Belongs to the glycosyltransferase 87 family.</text>
</comment>
<proteinExistence type="inferred from homology"/>
<evidence type="ECO:0000313" key="9">
    <source>
        <dbReference type="EMBL" id="RZU49673.1"/>
    </source>
</evidence>
<evidence type="ECO:0000256" key="1">
    <source>
        <dbReference type="ARBA" id="ARBA00004651"/>
    </source>
</evidence>
<keyword evidence="9" id="KW-0328">Glycosyltransferase</keyword>
<evidence type="ECO:0000256" key="2">
    <source>
        <dbReference type="ARBA" id="ARBA00022475"/>
    </source>
</evidence>
<keyword evidence="2" id="KW-1003">Cell membrane</keyword>
<feature type="transmembrane region" description="Helical" evidence="8">
    <location>
        <begin position="92"/>
        <end position="109"/>
    </location>
</feature>
<evidence type="ECO:0000256" key="6">
    <source>
        <dbReference type="ARBA" id="ARBA00023136"/>
    </source>
</evidence>
<keyword evidence="3 9" id="KW-0808">Transferase</keyword>
<protein>
    <submittedName>
        <fullName evidence="9">Gpi18-like mannosyltransferase</fullName>
    </submittedName>
</protein>
<sequence>MLRERVRRLRAVPPAELLLIVVLVGLALAVRLVGRHEFTADMRIFAVWYGKLEAAGGLRGLGEPIGNYNAPFLYLLALLTYVPGPLVVKAKALWLVFDALLVFFTYRIVALRHRSWRVPLLAAFVMAFLPTVVINSSFYGQCDAIWGAFGLGGVYYLLRGRPWWGVSLCAVALAFKPQAIFLFPLLGLLALAGRLPWRTLLAVPAVLVVLDLPALLLGRDPIDLLTLYSPARQASWVSALTSSAASVYAFLPVTTRLDAVRALGDVFAVAVVTGVCWILVATRARLDAARIVTAAAFFAMVVPWLLPGMHERYFYLADVLTVVLAFYRPRLWFVPLLVQVASLLSYLPFLFWNTRHGPFVDLKVLAALLFAALLTTGYALLADVRAAPRIPAPRRSAEVLVDA</sequence>
<name>A0A4Q7ZHH9_9ACTN</name>
<gene>
    <name evidence="9" type="ORF">EV385_1426</name>
</gene>
<keyword evidence="4 8" id="KW-0812">Transmembrane</keyword>
<organism evidence="9 10">
    <name type="scientific">Krasilnikovia cinnamomea</name>
    <dbReference type="NCBI Taxonomy" id="349313"/>
    <lineage>
        <taxon>Bacteria</taxon>
        <taxon>Bacillati</taxon>
        <taxon>Actinomycetota</taxon>
        <taxon>Actinomycetes</taxon>
        <taxon>Micromonosporales</taxon>
        <taxon>Micromonosporaceae</taxon>
        <taxon>Krasilnikovia</taxon>
    </lineage>
</organism>
<reference evidence="9 10" key="1">
    <citation type="submission" date="2019-02" db="EMBL/GenBank/DDBJ databases">
        <title>Sequencing the genomes of 1000 actinobacteria strains.</title>
        <authorList>
            <person name="Klenk H.-P."/>
        </authorList>
    </citation>
    <scope>NUCLEOTIDE SEQUENCE [LARGE SCALE GENOMIC DNA]</scope>
    <source>
        <strain evidence="9 10">DSM 45162</strain>
    </source>
</reference>
<evidence type="ECO:0000256" key="7">
    <source>
        <dbReference type="ARBA" id="ARBA00024033"/>
    </source>
</evidence>